<dbReference type="Proteomes" id="UP000199600">
    <property type="component" value="Unassembled WGS sequence"/>
</dbReference>
<evidence type="ECO:0000313" key="3">
    <source>
        <dbReference type="Proteomes" id="UP000199600"/>
    </source>
</evidence>
<feature type="chain" id="PRO_5012136274" evidence="1">
    <location>
        <begin position="16"/>
        <end position="1451"/>
    </location>
</feature>
<dbReference type="RefSeq" id="WP_186411786.1">
    <property type="nucleotide sequence ID" value="NZ_FLQY01000290.1"/>
</dbReference>
<name>A0A1A8XZ26_9RHOO</name>
<sequence>MMSAAALAAIATARAALQTAADALSIAATRDGDRDAARAALETARAELDKARLQGLGNDPGFNLVAADLPLLLLPVRLETRYASGPHRLLVRIYPDDIHADGHEPALTREERELQKNYLLSIESGRDERDWLAVWRELARRVGPLRALWLATGSTNVQRPSGWTRAATARLLPDRFVAFAWTNPGNAPIRSVTPNLVREPLVLGADPMRDDADSGQPLGGGARWLHDFKAALDAGMALEIPLSPGERVTRLVAVGVRATINPSAQSGEFVRLIDAHRCTNGVSLMVPGSPTNALGEERTEYRAHPDADHLYRDELAYRLDRGRAQRRSTSWEPGGPPRSFDGAETAGFRLDRALGLPPGTFGRLAGSDDDLASHERLLRSLLASTTTDAIERMLAPSVAPESIAYSLGVMREQVSATGPFATLRIGAQPYGVLPVRIADRARLDAEPAALLDLLDRLRAHVFEPALADILRVSEPRRSDPVMSNPGRRLLEILRFDANVRSLGVRAVLDPALLSAVLPSMDIHDRKTTFAAHQKVRGLLAALGDPSPTITPIGMAGLFSDVAPLTLAMVGDAAAVLQLRALRWPEFTNPHPVAPVPLMTLELLDGIGGPPRPFTLLYELARQAILHTADRAARQWMIDDALANGRPVPIFDDPLAPLGTMEARLRSPAPSDSTNTIAFLLDNGLQPVPAAFEFWQLREDMGRLARLSPARLEAALGAVLGLLTHRLDAWYTGFAIAGLDQLRSDGATSVGGAPPIKPGIVVGAFGWLDTFPSGSASQIAGYVHAPSTQHAMTAAVLLSADKAHRVQGHGNAFAVDLSSARVRGALELLEGLRAGQPLGALLGYRIERRLASTAPALIARVRAVAPLVANKREASGLQAENVAADNVVDGLALLRLAGYDGASQPDAARLASLDTAGRNAIAPILDDAAERIDALADLLLAEAVHHMLAGTPMRAGAASDLLSGGPVAVPDEIEVTRIGQRGIATTHKVLALFEPGEAGISHWMATPRASAEPALEAWLERQLPDPSSIVIGATFALADGTAIPVTTTLAALFADAMAQRGLGAIDIVLMKTPILDRRLLDLLESQRPAASVGAPTLQPEDKRAGRSGDWSLAEVIELAATLRRMLGGARALAPADFDALGQTVGLALDQDNELDRRLSALNGQAVAARDALAAAGNDAARLQALETAELFGIDAIPSAGALTAAVASVLRELDRRIAEAGDRARTVAERMRVLAGPEIIVVARLAVDGAMLAIALAAPIAATPPDIRAFIARVASVREPVARLDAVLGQADALSGARSSAYVLTVAQHPLAPGERWTALPGPTAPSRTSYVVAQTATLDLAHTKHVAGLFIDAWNEVVPQAELDTAIVFDAPAASQAAPNTMLLLVPEASRETWTEDDVLAHLLEALALAKLRAVDPDLVARAGALLPALLLLDGDGTDSLADLWTTPVAP</sequence>
<protein>
    <submittedName>
        <fullName evidence="2">Uncharacterized protein</fullName>
    </submittedName>
</protein>
<evidence type="ECO:0000256" key="1">
    <source>
        <dbReference type="SAM" id="SignalP"/>
    </source>
</evidence>
<reference evidence="2 3" key="1">
    <citation type="submission" date="2016-06" db="EMBL/GenBank/DDBJ databases">
        <authorList>
            <person name="Kjaerup R.B."/>
            <person name="Dalgaard T.S."/>
            <person name="Juul-Madsen H.R."/>
        </authorList>
    </citation>
    <scope>NUCLEOTIDE SEQUENCE [LARGE SCALE GENOMIC DNA]</scope>
    <source>
        <strain evidence="2">2</strain>
    </source>
</reference>
<evidence type="ECO:0000313" key="2">
    <source>
        <dbReference type="EMBL" id="SBT09961.1"/>
    </source>
</evidence>
<keyword evidence="3" id="KW-1185">Reference proteome</keyword>
<proteinExistence type="predicted"/>
<dbReference type="EMBL" id="FLQY01000290">
    <property type="protein sequence ID" value="SBT09961.1"/>
    <property type="molecule type" value="Genomic_DNA"/>
</dbReference>
<gene>
    <name evidence="2" type="ORF">PROAA_360032</name>
</gene>
<accession>A0A1A8XZ26</accession>
<organism evidence="2 3">
    <name type="scientific">Candidatus Propionivibrio aalborgensis</name>
    <dbReference type="NCBI Taxonomy" id="1860101"/>
    <lineage>
        <taxon>Bacteria</taxon>
        <taxon>Pseudomonadati</taxon>
        <taxon>Pseudomonadota</taxon>
        <taxon>Betaproteobacteria</taxon>
        <taxon>Rhodocyclales</taxon>
        <taxon>Rhodocyclaceae</taxon>
        <taxon>Propionivibrio</taxon>
    </lineage>
</organism>
<keyword evidence="1" id="KW-0732">Signal</keyword>
<feature type="signal peptide" evidence="1">
    <location>
        <begin position="1"/>
        <end position="15"/>
    </location>
</feature>